<dbReference type="Proteomes" id="UP001371456">
    <property type="component" value="Unassembled WGS sequence"/>
</dbReference>
<name>A0AAN8YGH4_SOLBU</name>
<dbReference type="AlphaFoldDB" id="A0AAN8YGH4"/>
<protein>
    <submittedName>
        <fullName evidence="1">Uncharacterized protein</fullName>
    </submittedName>
</protein>
<dbReference type="EMBL" id="JBANQN010000004">
    <property type="protein sequence ID" value="KAK6791487.1"/>
    <property type="molecule type" value="Genomic_DNA"/>
</dbReference>
<dbReference type="Pfam" id="PF02992">
    <property type="entry name" value="Transposase_21"/>
    <property type="match status" value="1"/>
</dbReference>
<proteinExistence type="predicted"/>
<comment type="caution">
    <text evidence="1">The sequence shown here is derived from an EMBL/GenBank/DDBJ whole genome shotgun (WGS) entry which is preliminary data.</text>
</comment>
<accession>A0AAN8YGH4</accession>
<reference evidence="1 2" key="1">
    <citation type="submission" date="2024-02" db="EMBL/GenBank/DDBJ databases">
        <title>de novo genome assembly of Solanum bulbocastanum strain 11H21.</title>
        <authorList>
            <person name="Hosaka A.J."/>
        </authorList>
    </citation>
    <scope>NUCLEOTIDE SEQUENCE [LARGE SCALE GENOMIC DNA]</scope>
    <source>
        <tissue evidence="1">Young leaves</tissue>
    </source>
</reference>
<keyword evidence="2" id="KW-1185">Reference proteome</keyword>
<evidence type="ECO:0000313" key="1">
    <source>
        <dbReference type="EMBL" id="KAK6791487.1"/>
    </source>
</evidence>
<dbReference type="InterPro" id="IPR004242">
    <property type="entry name" value="Transposase_21"/>
</dbReference>
<sequence length="60" mass="6794">MSTKTSTLMTWQKDERVDDGIMSHPADLMAWKSFDELHPSFAVDPHNVQLGLVSDGFQPF</sequence>
<gene>
    <name evidence="1" type="ORF">RDI58_010568</name>
</gene>
<organism evidence="1 2">
    <name type="scientific">Solanum bulbocastanum</name>
    <name type="common">Wild potato</name>
    <dbReference type="NCBI Taxonomy" id="147425"/>
    <lineage>
        <taxon>Eukaryota</taxon>
        <taxon>Viridiplantae</taxon>
        <taxon>Streptophyta</taxon>
        <taxon>Embryophyta</taxon>
        <taxon>Tracheophyta</taxon>
        <taxon>Spermatophyta</taxon>
        <taxon>Magnoliopsida</taxon>
        <taxon>eudicotyledons</taxon>
        <taxon>Gunneridae</taxon>
        <taxon>Pentapetalae</taxon>
        <taxon>asterids</taxon>
        <taxon>lamiids</taxon>
        <taxon>Solanales</taxon>
        <taxon>Solanaceae</taxon>
        <taxon>Solanoideae</taxon>
        <taxon>Solaneae</taxon>
        <taxon>Solanum</taxon>
    </lineage>
</organism>
<evidence type="ECO:0000313" key="2">
    <source>
        <dbReference type="Proteomes" id="UP001371456"/>
    </source>
</evidence>